<reference evidence="3" key="1">
    <citation type="journal article" date="2019" name="Int. J. Syst. Evol. Microbiol.">
        <title>The Global Catalogue of Microorganisms (GCM) 10K type strain sequencing project: providing services to taxonomists for standard genome sequencing and annotation.</title>
        <authorList>
            <consortium name="The Broad Institute Genomics Platform"/>
            <consortium name="The Broad Institute Genome Sequencing Center for Infectious Disease"/>
            <person name="Wu L."/>
            <person name="Ma J."/>
        </authorList>
    </citation>
    <scope>NUCLEOTIDE SEQUENCE [LARGE SCALE GENOMIC DNA]</scope>
    <source>
        <strain evidence="3">JCM 32105</strain>
    </source>
</reference>
<accession>A0ABP8N8X9</accession>
<dbReference type="PANTHER" id="PTHR30543:SF21">
    <property type="entry name" value="NAD(P)H-DEPENDENT FMN REDUCTASE LOT6"/>
    <property type="match status" value="1"/>
</dbReference>
<dbReference type="EMBL" id="BAABFA010000005">
    <property type="protein sequence ID" value="GAA4461648.1"/>
    <property type="molecule type" value="Genomic_DNA"/>
</dbReference>
<gene>
    <name evidence="2" type="ORF">GCM10023093_06650</name>
</gene>
<dbReference type="InterPro" id="IPR029039">
    <property type="entry name" value="Flavoprotein-like_sf"/>
</dbReference>
<evidence type="ECO:0000259" key="1">
    <source>
        <dbReference type="Pfam" id="PF03358"/>
    </source>
</evidence>
<dbReference type="Pfam" id="PF03358">
    <property type="entry name" value="FMN_red"/>
    <property type="match status" value="1"/>
</dbReference>
<dbReference type="InterPro" id="IPR050712">
    <property type="entry name" value="NAD(P)H-dep_reductase"/>
</dbReference>
<protein>
    <recommendedName>
        <fullName evidence="1">NADPH-dependent FMN reductase-like domain-containing protein</fullName>
    </recommendedName>
</protein>
<dbReference type="SUPFAM" id="SSF52218">
    <property type="entry name" value="Flavoproteins"/>
    <property type="match status" value="1"/>
</dbReference>
<dbReference type="PANTHER" id="PTHR30543">
    <property type="entry name" value="CHROMATE REDUCTASE"/>
    <property type="match status" value="1"/>
</dbReference>
<evidence type="ECO:0000313" key="3">
    <source>
        <dbReference type="Proteomes" id="UP001500067"/>
    </source>
</evidence>
<dbReference type="InterPro" id="IPR005025">
    <property type="entry name" value="FMN_Rdtase-like_dom"/>
</dbReference>
<dbReference type="Gene3D" id="3.40.50.360">
    <property type="match status" value="1"/>
</dbReference>
<evidence type="ECO:0000313" key="2">
    <source>
        <dbReference type="EMBL" id="GAA4461648.1"/>
    </source>
</evidence>
<dbReference type="Proteomes" id="UP001500067">
    <property type="component" value="Unassembled WGS sequence"/>
</dbReference>
<keyword evidence="3" id="KW-1185">Reference proteome</keyword>
<feature type="domain" description="NADPH-dependent FMN reductase-like" evidence="1">
    <location>
        <begin position="5"/>
        <end position="118"/>
    </location>
</feature>
<comment type="caution">
    <text evidence="2">The sequence shown here is derived from an EMBL/GenBank/DDBJ whole genome shotgun (WGS) entry which is preliminary data.</text>
</comment>
<proteinExistence type="predicted"/>
<organism evidence="2 3">
    <name type="scientific">Nemorincola caseinilytica</name>
    <dbReference type="NCBI Taxonomy" id="2054315"/>
    <lineage>
        <taxon>Bacteria</taxon>
        <taxon>Pseudomonadati</taxon>
        <taxon>Bacteroidota</taxon>
        <taxon>Chitinophagia</taxon>
        <taxon>Chitinophagales</taxon>
        <taxon>Chitinophagaceae</taxon>
        <taxon>Nemorincola</taxon>
    </lineage>
</organism>
<name>A0ABP8N8X9_9BACT</name>
<sequence>MTMRIANVYLKELSGQTSDVQLLSLEGKQVWERGAAMQELEQQYLIPATKFVFVMPEYNASFPGVLKMMMDNSDVKKCWWYKKAALVGLSDGRAGNLRGIEHMTAILNYLRVNVLYNKMLLSKVKEEINNDGVLLRSETGRLISIQMEEFLKF</sequence>